<feature type="transmembrane region" description="Helical" evidence="1">
    <location>
        <begin position="323"/>
        <end position="341"/>
    </location>
</feature>
<dbReference type="PANTHER" id="PTHR23028">
    <property type="entry name" value="ACETYLTRANSFERASE"/>
    <property type="match status" value="1"/>
</dbReference>
<dbReference type="InterPro" id="IPR002656">
    <property type="entry name" value="Acyl_transf_3_dom"/>
</dbReference>
<feature type="transmembrane region" description="Helical" evidence="1">
    <location>
        <begin position="177"/>
        <end position="197"/>
    </location>
</feature>
<gene>
    <name evidence="4" type="ORF">EAS61_36890</name>
</gene>
<feature type="domain" description="SGNH" evidence="3">
    <location>
        <begin position="418"/>
        <end position="652"/>
    </location>
</feature>
<dbReference type="Pfam" id="PF01757">
    <property type="entry name" value="Acyl_transf_3"/>
    <property type="match status" value="1"/>
</dbReference>
<evidence type="ECO:0000313" key="4">
    <source>
        <dbReference type="EMBL" id="RXG85164.1"/>
    </source>
</evidence>
<comment type="caution">
    <text evidence="4">The sequence shown here is derived from an EMBL/GenBank/DDBJ whole genome shotgun (WGS) entry which is preliminary data.</text>
</comment>
<dbReference type="InterPro" id="IPR050879">
    <property type="entry name" value="Acyltransferase_3"/>
</dbReference>
<name>A0A4Q0Q794_9BRAD</name>
<evidence type="ECO:0000256" key="1">
    <source>
        <dbReference type="SAM" id="Phobius"/>
    </source>
</evidence>
<feature type="transmembrane region" description="Helical" evidence="1">
    <location>
        <begin position="45"/>
        <end position="65"/>
    </location>
</feature>
<feature type="transmembrane region" description="Helical" evidence="1">
    <location>
        <begin position="86"/>
        <end position="106"/>
    </location>
</feature>
<dbReference type="AlphaFoldDB" id="A0A4Q0Q794"/>
<dbReference type="PANTHER" id="PTHR23028:SF53">
    <property type="entry name" value="ACYL_TRANSF_3 DOMAIN-CONTAINING PROTEIN"/>
    <property type="match status" value="1"/>
</dbReference>
<keyword evidence="1" id="KW-1133">Transmembrane helix</keyword>
<evidence type="ECO:0000313" key="5">
    <source>
        <dbReference type="Proteomes" id="UP000290174"/>
    </source>
</evidence>
<sequence>MCTAIDMQPVSRAATHFRPDVEGLRAIAVLSVVAFHYGVPGLTGGFVGVDVFFVISGFLITQLLLREIAATGKVDLLGFYGRRAKRLLPAAFAVTLTTLIIGYFVLAPFEQKEMAKSAAASALYAANVWLLRQSMNYFAPESSLNPFLHTWSLSVEEQFYLVWPAFLLIVGRFSQKIILLALLIVVFGSFAGCIYLTYGKQAWAFYLAPPRAWEFGAGALIATRPFERWAKQPGSSSIVGWLSFVLLILSFFAIDGFMAFPGVVAVVPVAATALLLLTGNNPAGPSALLRTHPFQFFGARSYAIYLWHWPIAVLGTVLVGSTALANCLFFVMTIVLSSLSLTWLEYPVRASHWLAQRSVRSIVMGGAVTLTATISGILSFAIAQHVTNAAQAKIVASTSKYSLSSESGCLAGFTTQNPIRCVFGPSSYTKTIVLLGDSHADQWTTALAAIAEQRGWRLITYLKASCPIADIPVSKVYSLRLRRLSPQCASWREQAIAMIKTQDGPDAILLAQFSSGNVKGPFTNLGPHAVSIETWERGLFGALKELEPVNAKLIVIRDNPTPYHPVGNCLARAEWRRLPFSTCSRSLSLTTSNEVFEAEQRAVSSINNARMIDLTSSICTGLVCPAIRDGVVVYRDANHLTVDFTLVLMDRLAAELTAAL</sequence>
<keyword evidence="4" id="KW-0808">Transferase</keyword>
<feature type="transmembrane region" description="Helical" evidence="1">
    <location>
        <begin position="299"/>
        <end position="317"/>
    </location>
</feature>
<feature type="domain" description="Acyltransferase 3" evidence="2">
    <location>
        <begin position="20"/>
        <end position="339"/>
    </location>
</feature>
<feature type="transmembrane region" description="Helical" evidence="1">
    <location>
        <begin position="234"/>
        <end position="254"/>
    </location>
</feature>
<keyword evidence="1" id="KW-0812">Transmembrane</keyword>
<feature type="transmembrane region" description="Helical" evidence="1">
    <location>
        <begin position="21"/>
        <end position="39"/>
    </location>
</feature>
<evidence type="ECO:0000259" key="3">
    <source>
        <dbReference type="Pfam" id="PF19040"/>
    </source>
</evidence>
<accession>A0A4Q0Q794</accession>
<feature type="transmembrane region" description="Helical" evidence="1">
    <location>
        <begin position="151"/>
        <end position="170"/>
    </location>
</feature>
<feature type="transmembrane region" description="Helical" evidence="1">
    <location>
        <begin position="362"/>
        <end position="383"/>
    </location>
</feature>
<dbReference type="InterPro" id="IPR043968">
    <property type="entry name" value="SGNH"/>
</dbReference>
<protein>
    <submittedName>
        <fullName evidence="4">Acyltransferase</fullName>
    </submittedName>
</protein>
<dbReference type="Pfam" id="PF19040">
    <property type="entry name" value="SGNH"/>
    <property type="match status" value="1"/>
</dbReference>
<evidence type="ECO:0000259" key="2">
    <source>
        <dbReference type="Pfam" id="PF01757"/>
    </source>
</evidence>
<proteinExistence type="predicted"/>
<reference evidence="4 5" key="1">
    <citation type="submission" date="2018-11" db="EMBL/GenBank/DDBJ databases">
        <title>Bradyrhizobium sp. nov., isolated from effective nodules of peanut in China.</title>
        <authorList>
            <person name="Li Y."/>
        </authorList>
    </citation>
    <scope>NUCLEOTIDE SEQUENCE [LARGE SCALE GENOMIC DNA]</scope>
    <source>
        <strain evidence="4 5">CCBAU 51770</strain>
    </source>
</reference>
<feature type="transmembrane region" description="Helical" evidence="1">
    <location>
        <begin position="260"/>
        <end position="278"/>
    </location>
</feature>
<keyword evidence="4" id="KW-0012">Acyltransferase</keyword>
<dbReference type="Proteomes" id="UP000290174">
    <property type="component" value="Unassembled WGS sequence"/>
</dbReference>
<dbReference type="GO" id="GO:0016020">
    <property type="term" value="C:membrane"/>
    <property type="evidence" value="ECO:0007669"/>
    <property type="project" value="TreeGrafter"/>
</dbReference>
<organism evidence="4 5">
    <name type="scientific">Bradyrhizobium zhanjiangense</name>
    <dbReference type="NCBI Taxonomy" id="1325107"/>
    <lineage>
        <taxon>Bacteria</taxon>
        <taxon>Pseudomonadati</taxon>
        <taxon>Pseudomonadota</taxon>
        <taxon>Alphaproteobacteria</taxon>
        <taxon>Hyphomicrobiales</taxon>
        <taxon>Nitrobacteraceae</taxon>
        <taxon>Bradyrhizobium</taxon>
    </lineage>
</organism>
<keyword evidence="1" id="KW-0472">Membrane</keyword>
<dbReference type="GO" id="GO:0009103">
    <property type="term" value="P:lipopolysaccharide biosynthetic process"/>
    <property type="evidence" value="ECO:0007669"/>
    <property type="project" value="TreeGrafter"/>
</dbReference>
<dbReference type="GO" id="GO:0016747">
    <property type="term" value="F:acyltransferase activity, transferring groups other than amino-acyl groups"/>
    <property type="evidence" value="ECO:0007669"/>
    <property type="project" value="InterPro"/>
</dbReference>
<dbReference type="EMBL" id="RKMK01000061">
    <property type="protein sequence ID" value="RXG85164.1"/>
    <property type="molecule type" value="Genomic_DNA"/>
</dbReference>